<evidence type="ECO:0000256" key="1">
    <source>
        <dbReference type="SAM" id="MobiDB-lite"/>
    </source>
</evidence>
<gene>
    <name evidence="2" type="ORF">B9Z44_01785</name>
</gene>
<evidence type="ECO:0000313" key="2">
    <source>
        <dbReference type="EMBL" id="PUE58436.1"/>
    </source>
</evidence>
<reference evidence="2 3" key="1">
    <citation type="submission" date="2017-04" db="EMBL/GenBank/DDBJ databases">
        <title>Unexpected and diverse lifestyles within the genus Limnohabitans.</title>
        <authorList>
            <person name="Kasalicky V."/>
            <person name="Mehrshad M."/>
            <person name="Andrei S.-A."/>
            <person name="Salcher M."/>
            <person name="Kratochvilova H."/>
            <person name="Simek K."/>
            <person name="Ghai R."/>
        </authorList>
    </citation>
    <scope>NUCLEOTIDE SEQUENCE [LARGE SCALE GENOMIC DNA]</scope>
    <source>
        <strain evidence="2 3">MWH-C5</strain>
    </source>
</reference>
<evidence type="ECO:0008006" key="4">
    <source>
        <dbReference type="Google" id="ProtNLM"/>
    </source>
</evidence>
<evidence type="ECO:0000313" key="3">
    <source>
        <dbReference type="Proteomes" id="UP000251341"/>
    </source>
</evidence>
<comment type="caution">
    <text evidence="2">The sequence shown here is derived from an EMBL/GenBank/DDBJ whole genome shotgun (WGS) entry which is preliminary data.</text>
</comment>
<name>A0A315EKL1_9BURK</name>
<dbReference type="AlphaFoldDB" id="A0A315EKL1"/>
<keyword evidence="3" id="KW-1185">Reference proteome</keyword>
<dbReference type="Proteomes" id="UP000251341">
    <property type="component" value="Unassembled WGS sequence"/>
</dbReference>
<accession>A0A315EKL1</accession>
<dbReference type="InterPro" id="IPR010982">
    <property type="entry name" value="Lambda_DNA-bd_dom_sf"/>
</dbReference>
<proteinExistence type="predicted"/>
<organism evidence="2 3">
    <name type="scientific">Limnohabitans curvus</name>
    <dbReference type="NCBI Taxonomy" id="323423"/>
    <lineage>
        <taxon>Bacteria</taxon>
        <taxon>Pseudomonadati</taxon>
        <taxon>Pseudomonadota</taxon>
        <taxon>Betaproteobacteria</taxon>
        <taxon>Burkholderiales</taxon>
        <taxon>Comamonadaceae</taxon>
        <taxon>Limnohabitans</taxon>
    </lineage>
</organism>
<dbReference type="RefSeq" id="WP_108401545.1">
    <property type="nucleotide sequence ID" value="NZ_NESP01000001.1"/>
</dbReference>
<feature type="region of interest" description="Disordered" evidence="1">
    <location>
        <begin position="213"/>
        <end position="232"/>
    </location>
</feature>
<dbReference type="EMBL" id="NESP01000001">
    <property type="protein sequence ID" value="PUE58436.1"/>
    <property type="molecule type" value="Genomic_DNA"/>
</dbReference>
<protein>
    <recommendedName>
        <fullName evidence="4">HTH cro/C1-type domain-containing protein</fullName>
    </recommendedName>
</protein>
<dbReference type="GO" id="GO:0003677">
    <property type="term" value="F:DNA binding"/>
    <property type="evidence" value="ECO:0007669"/>
    <property type="project" value="InterPro"/>
</dbReference>
<sequence>MSQEELFINGDLLRLRRETQGWAVSDMAIRSCMSVKQIRQLEEGGMSAFYSAAVKATAAKKVGALLGVSAEEVFGRVVEPLEAESALEEPLIADVPAVPVATAAPAQNPIAEPAEPSAQIAASDKEPVVLAQPEETKSKTSLWVIAGLFAAALAVAAYMQPQDESAAEPAPPLQVVPSEAADAASAAEAPASNASASIEAVVVPTAQKPASLVNPPVAVATPAPAPAASKAP</sequence>
<feature type="compositionally biased region" description="Low complexity" evidence="1">
    <location>
        <begin position="215"/>
        <end position="232"/>
    </location>
</feature>
<dbReference type="Gene3D" id="1.10.260.40">
    <property type="entry name" value="lambda repressor-like DNA-binding domains"/>
    <property type="match status" value="1"/>
</dbReference>